<evidence type="ECO:0000256" key="4">
    <source>
        <dbReference type="ARBA" id="ARBA00013204"/>
    </source>
</evidence>
<reference evidence="10" key="1">
    <citation type="submission" date="2021-04" db="EMBL/GenBank/DDBJ databases">
        <authorList>
            <person name="Rodrigo-Torres L."/>
            <person name="Arahal R. D."/>
            <person name="Lucena T."/>
        </authorList>
    </citation>
    <scope>NUCLEOTIDE SEQUENCE</scope>
    <source>
        <strain evidence="10">CECT 9275</strain>
    </source>
</reference>
<comment type="caution">
    <text evidence="10">The sequence shown here is derived from an EMBL/GenBank/DDBJ whole genome shotgun (WGS) entry which is preliminary data.</text>
</comment>
<accession>A0A916JBP9</accession>
<dbReference type="GO" id="GO:0045151">
    <property type="term" value="P:acetoin biosynthetic process"/>
    <property type="evidence" value="ECO:0007669"/>
    <property type="project" value="UniProtKB-UniRule"/>
</dbReference>
<evidence type="ECO:0000256" key="7">
    <source>
        <dbReference type="ARBA" id="ARBA00023061"/>
    </source>
</evidence>
<dbReference type="Pfam" id="PF03306">
    <property type="entry name" value="AAL_decarboxy"/>
    <property type="match status" value="1"/>
</dbReference>
<evidence type="ECO:0000256" key="1">
    <source>
        <dbReference type="ARBA" id="ARBA00001784"/>
    </source>
</evidence>
<dbReference type="GO" id="GO:0047605">
    <property type="term" value="F:acetolactate decarboxylase activity"/>
    <property type="evidence" value="ECO:0007669"/>
    <property type="project" value="UniProtKB-UniRule"/>
</dbReference>
<evidence type="ECO:0000256" key="9">
    <source>
        <dbReference type="PIRNR" id="PIRNR001332"/>
    </source>
</evidence>
<keyword evidence="8 9" id="KW-0456">Lyase</keyword>
<name>A0A916JBP9_9BACT</name>
<evidence type="ECO:0000256" key="2">
    <source>
        <dbReference type="ARBA" id="ARBA00005170"/>
    </source>
</evidence>
<dbReference type="NCBIfam" id="TIGR01252">
    <property type="entry name" value="acetolac_decarb"/>
    <property type="match status" value="1"/>
</dbReference>
<dbReference type="InterPro" id="IPR005128">
    <property type="entry name" value="Acetolactate_a_deCO2ase"/>
</dbReference>
<evidence type="ECO:0000313" key="11">
    <source>
        <dbReference type="Proteomes" id="UP000680038"/>
    </source>
</evidence>
<sequence length="277" mass="30851">MKNFLFRICHLANLPLLLIVLLIGLNSCKSALNKSRTSKQNLAGDDFLYQYSIIDALMAGVFDGDLTIGKLKEKGDFGIGTFNKVDGELIMHQNRVYKVSYNGSVREASDTDSTSAAFVKFFQTDTTIYLAGKGLTYAQVQEYLSNKLNPNGIYALRITGLFSTMTTRAARPAKAPYTTLAGHLKNNQAVFNLRNTRGVCNGFLLPPYLARTNVPGFHLHYMDDSIKEGGHIFNFTTDSLKIEIDIAKGFVIENNTNDEFRKVNLAPDRGEELKKIE</sequence>
<dbReference type="PIRSF" id="PIRSF001332">
    <property type="entry name" value="Acetolac_decarb"/>
    <property type="match status" value="1"/>
</dbReference>
<evidence type="ECO:0000256" key="3">
    <source>
        <dbReference type="ARBA" id="ARBA00007106"/>
    </source>
</evidence>
<comment type="pathway">
    <text evidence="2 9">Polyol metabolism; (R,R)-butane-2,3-diol biosynthesis; (R,R)-butane-2,3-diol from pyruvate: step 2/3.</text>
</comment>
<evidence type="ECO:0000256" key="6">
    <source>
        <dbReference type="ARBA" id="ARBA00022793"/>
    </source>
</evidence>
<dbReference type="Gene3D" id="3.30.1330.80">
    <property type="entry name" value="Hypothetical protein, similar to alpha- acetolactate decarboxylase, domain 2"/>
    <property type="match status" value="2"/>
</dbReference>
<dbReference type="SUPFAM" id="SSF117856">
    <property type="entry name" value="AF0104/ALDC/Ptd012-like"/>
    <property type="match status" value="1"/>
</dbReference>
<dbReference type="AlphaFoldDB" id="A0A916JBP9"/>
<keyword evidence="6 9" id="KW-0210">Decarboxylase</keyword>
<evidence type="ECO:0000256" key="5">
    <source>
        <dbReference type="ARBA" id="ARBA00020164"/>
    </source>
</evidence>
<evidence type="ECO:0000313" key="10">
    <source>
        <dbReference type="EMBL" id="CAG4999178.1"/>
    </source>
</evidence>
<keyword evidence="11" id="KW-1185">Reference proteome</keyword>
<comment type="similarity">
    <text evidence="3 9">Belongs to the alpha-acetolactate decarboxylase family.</text>
</comment>
<proteinExistence type="inferred from homology"/>
<dbReference type="Proteomes" id="UP000680038">
    <property type="component" value="Unassembled WGS sequence"/>
</dbReference>
<dbReference type="RefSeq" id="WP_215238834.1">
    <property type="nucleotide sequence ID" value="NZ_CAJRAF010000002.1"/>
</dbReference>
<dbReference type="PANTHER" id="PTHR35524">
    <property type="entry name" value="ALPHA-ACETOLACTATE DECARBOXYLASE"/>
    <property type="match status" value="1"/>
</dbReference>
<dbReference type="EC" id="4.1.1.5" evidence="4 9"/>
<dbReference type="CDD" id="cd17299">
    <property type="entry name" value="acetolactate_decarboxylase"/>
    <property type="match status" value="1"/>
</dbReference>
<protein>
    <recommendedName>
        <fullName evidence="5 9">Alpha-acetolactate decarboxylase</fullName>
        <ecNumber evidence="4 9">4.1.1.5</ecNumber>
    </recommendedName>
</protein>
<evidence type="ECO:0000256" key="8">
    <source>
        <dbReference type="ARBA" id="ARBA00023239"/>
    </source>
</evidence>
<keyword evidence="7 9" id="KW-0005">Acetoin biosynthesis</keyword>
<organism evidence="10 11">
    <name type="scientific">Dyadobacter helix</name>
    <dbReference type="NCBI Taxonomy" id="2822344"/>
    <lineage>
        <taxon>Bacteria</taxon>
        <taxon>Pseudomonadati</taxon>
        <taxon>Bacteroidota</taxon>
        <taxon>Cytophagia</taxon>
        <taxon>Cytophagales</taxon>
        <taxon>Spirosomataceae</taxon>
        <taxon>Dyadobacter</taxon>
    </lineage>
</organism>
<dbReference type="EMBL" id="CAJRAF010000002">
    <property type="protein sequence ID" value="CAG4999178.1"/>
    <property type="molecule type" value="Genomic_DNA"/>
</dbReference>
<comment type="catalytic activity">
    <reaction evidence="1 9">
        <text>(2S)-2-acetolactate + H(+) = (R)-acetoin + CO2</text>
        <dbReference type="Rhea" id="RHEA:21580"/>
        <dbReference type="ChEBI" id="CHEBI:15378"/>
        <dbReference type="ChEBI" id="CHEBI:15686"/>
        <dbReference type="ChEBI" id="CHEBI:16526"/>
        <dbReference type="ChEBI" id="CHEBI:58476"/>
        <dbReference type="EC" id="4.1.1.5"/>
    </reaction>
</comment>
<dbReference type="PANTHER" id="PTHR35524:SF1">
    <property type="entry name" value="ALPHA-ACETOLACTATE DECARBOXYLASE"/>
    <property type="match status" value="1"/>
</dbReference>
<gene>
    <name evidence="10" type="primary">aldB</name>
    <name evidence="10" type="ORF">DYBT9275_02171</name>
</gene>